<feature type="domain" description="CMP/dCMP-type deaminase" evidence="3">
    <location>
        <begin position="29"/>
        <end position="167"/>
    </location>
</feature>
<dbReference type="Gene3D" id="3.40.140.10">
    <property type="entry name" value="Cytidine Deaminase, domain 2"/>
    <property type="match status" value="1"/>
</dbReference>
<protein>
    <submittedName>
        <fullName evidence="4">tRNA-specific adenosine deaminase</fullName>
    </submittedName>
</protein>
<organism evidence="4">
    <name type="scientific">Oceaniferula spumae</name>
    <dbReference type="NCBI Taxonomy" id="2979115"/>
    <lineage>
        <taxon>Bacteria</taxon>
        <taxon>Pseudomonadati</taxon>
        <taxon>Verrucomicrobiota</taxon>
        <taxon>Verrucomicrobiia</taxon>
        <taxon>Verrucomicrobiales</taxon>
        <taxon>Verrucomicrobiaceae</taxon>
        <taxon>Oceaniferula</taxon>
    </lineage>
</organism>
<dbReference type="InterPro" id="IPR016192">
    <property type="entry name" value="APOBEC/CMP_deaminase_Zn-bd"/>
</dbReference>
<dbReference type="InterPro" id="IPR002125">
    <property type="entry name" value="CMP_dCMP_dom"/>
</dbReference>
<proteinExistence type="predicted"/>
<dbReference type="Pfam" id="PF00383">
    <property type="entry name" value="dCMP_cyt_deam_1"/>
    <property type="match status" value="1"/>
</dbReference>
<dbReference type="KEGG" id="osu:NT6N_21260"/>
<dbReference type="PANTHER" id="PTHR11079">
    <property type="entry name" value="CYTOSINE DEAMINASE FAMILY MEMBER"/>
    <property type="match status" value="1"/>
</dbReference>
<keyword evidence="2" id="KW-0862">Zinc</keyword>
<evidence type="ECO:0000256" key="2">
    <source>
        <dbReference type="ARBA" id="ARBA00022833"/>
    </source>
</evidence>
<dbReference type="AlphaFoldDB" id="A0AAT9FM79"/>
<gene>
    <name evidence="4" type="ORF">NT6N_21260</name>
</gene>
<dbReference type="EMBL" id="AP026866">
    <property type="protein sequence ID" value="BDS07086.1"/>
    <property type="molecule type" value="Genomic_DNA"/>
</dbReference>
<accession>A0AAT9FM79</accession>
<dbReference type="PANTHER" id="PTHR11079:SF162">
    <property type="entry name" value="RIBOFLAVIN BIOSYNTHESIS PROTEIN PYRD, CHLOROPLASTIC"/>
    <property type="match status" value="1"/>
</dbReference>
<evidence type="ECO:0000313" key="4">
    <source>
        <dbReference type="EMBL" id="BDS07086.1"/>
    </source>
</evidence>
<name>A0AAT9FM79_9BACT</name>
<dbReference type="InterPro" id="IPR016193">
    <property type="entry name" value="Cytidine_deaminase-like"/>
</dbReference>
<evidence type="ECO:0000256" key="1">
    <source>
        <dbReference type="ARBA" id="ARBA00022723"/>
    </source>
</evidence>
<dbReference type="PROSITE" id="PS00903">
    <property type="entry name" value="CYT_DCMP_DEAMINASES_1"/>
    <property type="match status" value="1"/>
</dbReference>
<evidence type="ECO:0000259" key="3">
    <source>
        <dbReference type="PROSITE" id="PS51747"/>
    </source>
</evidence>
<sequence>MSKKHNLSISLTLPSWVESMLPEEGRTFDSAEERMQYALGLARENVRQKTGGPFGAAVFDLDSGKLIAPGVNVVVASSCSSAHAEMMAMSLAQQELRTHDLGGEDMPRCELVTSAEPCAMCLGAIPWSGVRRVLCGARDEDVRAVGFDEGAKPAGWITDLQSRGIEVVRDVCRAEAADVLGEYKSSGGEVYNGRSGKEKTTDP</sequence>
<reference evidence="4" key="1">
    <citation type="submission" date="2024-07" db="EMBL/GenBank/DDBJ databases">
        <title>Complete genome sequence of Verrucomicrobiaceae bacterium NT6N.</title>
        <authorList>
            <person name="Huang C."/>
            <person name="Takami H."/>
            <person name="Hamasaki K."/>
        </authorList>
    </citation>
    <scope>NUCLEOTIDE SEQUENCE</scope>
    <source>
        <strain evidence="4">NT6N</strain>
    </source>
</reference>
<dbReference type="CDD" id="cd01285">
    <property type="entry name" value="nucleoside_deaminase"/>
    <property type="match status" value="1"/>
</dbReference>
<dbReference type="GO" id="GO:0008270">
    <property type="term" value="F:zinc ion binding"/>
    <property type="evidence" value="ECO:0007669"/>
    <property type="project" value="InterPro"/>
</dbReference>
<dbReference type="SUPFAM" id="SSF53927">
    <property type="entry name" value="Cytidine deaminase-like"/>
    <property type="match status" value="1"/>
</dbReference>
<keyword evidence="1" id="KW-0479">Metal-binding</keyword>
<dbReference type="PROSITE" id="PS51747">
    <property type="entry name" value="CYT_DCMP_DEAMINASES_2"/>
    <property type="match status" value="1"/>
</dbReference>
<dbReference type="GO" id="GO:0016787">
    <property type="term" value="F:hydrolase activity"/>
    <property type="evidence" value="ECO:0007669"/>
    <property type="project" value="InterPro"/>
</dbReference>